<evidence type="ECO:0000256" key="1">
    <source>
        <dbReference type="SAM" id="MobiDB-lite"/>
    </source>
</evidence>
<evidence type="ECO:0000313" key="3">
    <source>
        <dbReference type="Proteomes" id="UP000799118"/>
    </source>
</evidence>
<keyword evidence="3" id="KW-1185">Reference proteome</keyword>
<dbReference type="EMBL" id="ML769587">
    <property type="protein sequence ID" value="KAE9392819.1"/>
    <property type="molecule type" value="Genomic_DNA"/>
</dbReference>
<name>A0A6A4H3P9_9AGAR</name>
<dbReference type="AlphaFoldDB" id="A0A6A4H3P9"/>
<dbReference type="Proteomes" id="UP000799118">
    <property type="component" value="Unassembled WGS sequence"/>
</dbReference>
<gene>
    <name evidence="2" type="ORF">BT96DRAFT_944364</name>
</gene>
<reference evidence="2" key="1">
    <citation type="journal article" date="2019" name="Environ. Microbiol.">
        <title>Fungal ecological strategies reflected in gene transcription - a case study of two litter decomposers.</title>
        <authorList>
            <person name="Barbi F."/>
            <person name="Kohler A."/>
            <person name="Barry K."/>
            <person name="Baskaran P."/>
            <person name="Daum C."/>
            <person name="Fauchery L."/>
            <person name="Ihrmark K."/>
            <person name="Kuo A."/>
            <person name="LaButti K."/>
            <person name="Lipzen A."/>
            <person name="Morin E."/>
            <person name="Grigoriev I.V."/>
            <person name="Henrissat B."/>
            <person name="Lindahl B."/>
            <person name="Martin F."/>
        </authorList>
    </citation>
    <scope>NUCLEOTIDE SEQUENCE</scope>
    <source>
        <strain evidence="2">JB14</strain>
    </source>
</reference>
<organism evidence="2 3">
    <name type="scientific">Gymnopus androsaceus JB14</name>
    <dbReference type="NCBI Taxonomy" id="1447944"/>
    <lineage>
        <taxon>Eukaryota</taxon>
        <taxon>Fungi</taxon>
        <taxon>Dikarya</taxon>
        <taxon>Basidiomycota</taxon>
        <taxon>Agaricomycotina</taxon>
        <taxon>Agaricomycetes</taxon>
        <taxon>Agaricomycetidae</taxon>
        <taxon>Agaricales</taxon>
        <taxon>Marasmiineae</taxon>
        <taxon>Omphalotaceae</taxon>
        <taxon>Gymnopus</taxon>
    </lineage>
</organism>
<feature type="compositionally biased region" description="Basic residues" evidence="1">
    <location>
        <begin position="47"/>
        <end position="56"/>
    </location>
</feature>
<protein>
    <submittedName>
        <fullName evidence="2">Uncharacterized protein</fullName>
    </submittedName>
</protein>
<accession>A0A6A4H3P9</accession>
<proteinExistence type="predicted"/>
<evidence type="ECO:0000313" key="2">
    <source>
        <dbReference type="EMBL" id="KAE9392819.1"/>
    </source>
</evidence>
<feature type="region of interest" description="Disordered" evidence="1">
    <location>
        <begin position="34"/>
        <end position="64"/>
    </location>
</feature>
<sequence>MGFNSDSSLPTSADENNNYSYRIYAGTRGIVETGAAKDSATEPTSRRNTKVRKQWSRRVASSDRGIKTRSSFHLVFFEQNALICGLSVDRVLCQVPKRTPTPRKTAFLDQRSLSPEDYKDGNIKNTPSLAAAGIAAHRGDKITTDATKSAE</sequence>